<dbReference type="Proteomes" id="UP000023152">
    <property type="component" value="Unassembled WGS sequence"/>
</dbReference>
<proteinExistence type="predicted"/>
<keyword evidence="2" id="KW-1185">Reference proteome</keyword>
<protein>
    <submittedName>
        <fullName evidence="1">Uncharacterized protein</fullName>
    </submittedName>
</protein>
<evidence type="ECO:0000313" key="2">
    <source>
        <dbReference type="Proteomes" id="UP000023152"/>
    </source>
</evidence>
<organism evidence="1 2">
    <name type="scientific">Reticulomyxa filosa</name>
    <dbReference type="NCBI Taxonomy" id="46433"/>
    <lineage>
        <taxon>Eukaryota</taxon>
        <taxon>Sar</taxon>
        <taxon>Rhizaria</taxon>
        <taxon>Retaria</taxon>
        <taxon>Foraminifera</taxon>
        <taxon>Monothalamids</taxon>
        <taxon>Reticulomyxidae</taxon>
        <taxon>Reticulomyxa</taxon>
    </lineage>
</organism>
<sequence>MDRKGGNILFKKMNQKGMILFKKKNQKGGFWGILFKKINGKVIEKILFKKMKNEKKKEMKNLTKLEKKNEITQKFESLEENEVADCLSICLSVYMNLTDCIGILFDC</sequence>
<evidence type="ECO:0000313" key="1">
    <source>
        <dbReference type="EMBL" id="ETO32520.1"/>
    </source>
</evidence>
<gene>
    <name evidence="1" type="ORF">RFI_04597</name>
</gene>
<name>X6P1V2_RETFI</name>
<dbReference type="AlphaFoldDB" id="X6P1V2"/>
<comment type="caution">
    <text evidence="1">The sequence shown here is derived from an EMBL/GenBank/DDBJ whole genome shotgun (WGS) entry which is preliminary data.</text>
</comment>
<dbReference type="EMBL" id="ASPP01004149">
    <property type="protein sequence ID" value="ETO32520.1"/>
    <property type="molecule type" value="Genomic_DNA"/>
</dbReference>
<accession>X6P1V2</accession>
<reference evidence="1 2" key="1">
    <citation type="journal article" date="2013" name="Curr. Biol.">
        <title>The Genome of the Foraminiferan Reticulomyxa filosa.</title>
        <authorList>
            <person name="Glockner G."/>
            <person name="Hulsmann N."/>
            <person name="Schleicher M."/>
            <person name="Noegel A.A."/>
            <person name="Eichinger L."/>
            <person name="Gallinger C."/>
            <person name="Pawlowski J."/>
            <person name="Sierra R."/>
            <person name="Euteneuer U."/>
            <person name="Pillet L."/>
            <person name="Moustafa A."/>
            <person name="Platzer M."/>
            <person name="Groth M."/>
            <person name="Szafranski K."/>
            <person name="Schliwa M."/>
        </authorList>
    </citation>
    <scope>NUCLEOTIDE SEQUENCE [LARGE SCALE GENOMIC DNA]</scope>
</reference>